<reference evidence="2" key="1">
    <citation type="submission" date="2024-08" db="EMBL/GenBank/DDBJ databases">
        <authorList>
            <person name="Chaddad Z."/>
            <person name="Lamrabet M."/>
            <person name="Bouhnik O."/>
            <person name="Alami S."/>
            <person name="Wipf D."/>
            <person name="Courty P.E."/>
            <person name="Missbah El Idrissi M."/>
        </authorList>
    </citation>
    <scope>NUCLEOTIDE SEQUENCE</scope>
    <source>
        <strain evidence="2">LLZ17</strain>
    </source>
</reference>
<organism evidence="2">
    <name type="scientific">Bradyrhizobium sp. LLZ17</name>
    <dbReference type="NCBI Taxonomy" id="3239388"/>
    <lineage>
        <taxon>Bacteria</taxon>
        <taxon>Pseudomonadati</taxon>
        <taxon>Pseudomonadota</taxon>
        <taxon>Alphaproteobacteria</taxon>
        <taxon>Hyphomicrobiales</taxon>
        <taxon>Nitrobacteraceae</taxon>
        <taxon>Bradyrhizobium</taxon>
    </lineage>
</organism>
<evidence type="ECO:0000313" key="2">
    <source>
        <dbReference type="EMBL" id="XDV55623.1"/>
    </source>
</evidence>
<dbReference type="RefSeq" id="WP_369720073.1">
    <property type="nucleotide sequence ID" value="NZ_CP165734.1"/>
</dbReference>
<sequence length="77" mass="8822">MTPEQAAHFRAVKFVYHVHLDKVAAALRSRRKAETALRGVWKDIHFRNKDPYGLVRGASQPTPTKLIDPAELPRYVQ</sequence>
<dbReference type="EMBL" id="CP165734">
    <property type="protein sequence ID" value="XDV55623.1"/>
    <property type="molecule type" value="Genomic_DNA"/>
</dbReference>
<evidence type="ECO:0008006" key="3">
    <source>
        <dbReference type="Google" id="ProtNLM"/>
    </source>
</evidence>
<proteinExistence type="predicted"/>
<dbReference type="AlphaFoldDB" id="A0AB39XCR3"/>
<protein>
    <recommendedName>
        <fullName evidence="3">Transposase</fullName>
    </recommendedName>
</protein>
<gene>
    <name evidence="2" type="ORF">AB8Z38_23010</name>
</gene>
<evidence type="ECO:0000256" key="1">
    <source>
        <dbReference type="SAM" id="MobiDB-lite"/>
    </source>
</evidence>
<feature type="region of interest" description="Disordered" evidence="1">
    <location>
        <begin position="55"/>
        <end position="77"/>
    </location>
</feature>
<accession>A0AB39XCR3</accession>
<name>A0AB39XCR3_9BRAD</name>